<dbReference type="HOGENOM" id="CLU_117037_0_0_9"/>
<dbReference type="OrthoDB" id="6400183at2"/>
<dbReference type="STRING" id="1246626.BleG1_2813"/>
<keyword evidence="3" id="KW-1185">Reference proteome</keyword>
<sequence>MAEVDLSLMLVLLIGSFIPLVEYMIAVPVGVILMGEPVIPVVIVSIIGNSFGVVAIVLLGDKIRSLMVKRAKEKGEEKPNRRKEKTQKYLEKYGMPGVGILGSFLLSSHLSAATAVALGVPKGLAIFWTLVGVVIWAIVFGIVSVYASHWFEPFFGPQAGGRVV</sequence>
<dbReference type="Proteomes" id="UP000027142">
    <property type="component" value="Chromosome"/>
</dbReference>
<dbReference type="RefSeq" id="WP_038482145.1">
    <property type="nucleotide sequence ID" value="NZ_CP003923.1"/>
</dbReference>
<feature type="transmembrane region" description="Helical" evidence="1">
    <location>
        <begin position="98"/>
        <end position="120"/>
    </location>
</feature>
<feature type="transmembrane region" description="Helical" evidence="1">
    <location>
        <begin position="126"/>
        <end position="147"/>
    </location>
</feature>
<keyword evidence="1" id="KW-1133">Transmembrane helix</keyword>
<keyword evidence="1" id="KW-0812">Transmembrane</keyword>
<dbReference type="KEGG" id="ble:BleG1_2813"/>
<evidence type="ECO:0000256" key="1">
    <source>
        <dbReference type="SAM" id="Phobius"/>
    </source>
</evidence>
<protein>
    <recommendedName>
        <fullName evidence="4">Small multi-drug export protein</fullName>
    </recommendedName>
</protein>
<organism evidence="2 3">
    <name type="scientific">Shouchella lehensis G1</name>
    <dbReference type="NCBI Taxonomy" id="1246626"/>
    <lineage>
        <taxon>Bacteria</taxon>
        <taxon>Bacillati</taxon>
        <taxon>Bacillota</taxon>
        <taxon>Bacilli</taxon>
        <taxon>Bacillales</taxon>
        <taxon>Bacillaceae</taxon>
        <taxon>Shouchella</taxon>
    </lineage>
</organism>
<proteinExistence type="predicted"/>
<dbReference type="AlphaFoldDB" id="A0A060M4A0"/>
<feature type="transmembrane region" description="Helical" evidence="1">
    <location>
        <begin position="38"/>
        <end position="60"/>
    </location>
</feature>
<name>A0A060M4A0_9BACI</name>
<accession>A0A060M4A0</accession>
<dbReference type="EMBL" id="CP003923">
    <property type="protein sequence ID" value="AIC95378.1"/>
    <property type="molecule type" value="Genomic_DNA"/>
</dbReference>
<evidence type="ECO:0008006" key="4">
    <source>
        <dbReference type="Google" id="ProtNLM"/>
    </source>
</evidence>
<keyword evidence="1" id="KW-0472">Membrane</keyword>
<gene>
    <name evidence="2" type="ORF">BleG1_2813</name>
</gene>
<dbReference type="Pfam" id="PF06695">
    <property type="entry name" value="Sm_multidrug_ex"/>
    <property type="match status" value="1"/>
</dbReference>
<reference evidence="2 3" key="1">
    <citation type="journal article" date="2014" name="Gene">
        <title>A comparative genomic analysis of the alkalitolerant soil bacterium Bacillus lehensis G1.</title>
        <authorList>
            <person name="Noor Y.M."/>
            <person name="Samsulrizal N.H."/>
            <person name="Jema'on N.A."/>
            <person name="Low K.O."/>
            <person name="Ramli A.N."/>
            <person name="Alias N.I."/>
            <person name="Damis S.I."/>
            <person name="Fuzi S.F."/>
            <person name="Isa M.N."/>
            <person name="Murad A.M."/>
            <person name="Raih M.F."/>
            <person name="Bakar F.D."/>
            <person name="Najimudin N."/>
            <person name="Mahadi N.M."/>
            <person name="Illias R.M."/>
        </authorList>
    </citation>
    <scope>NUCLEOTIDE SEQUENCE [LARGE SCALE GENOMIC DNA]</scope>
    <source>
        <strain evidence="2 3">G1</strain>
    </source>
</reference>
<evidence type="ECO:0000313" key="3">
    <source>
        <dbReference type="Proteomes" id="UP000027142"/>
    </source>
</evidence>
<dbReference type="eggNOG" id="COG2426">
    <property type="taxonomic scope" value="Bacteria"/>
</dbReference>
<evidence type="ECO:0000313" key="2">
    <source>
        <dbReference type="EMBL" id="AIC95378.1"/>
    </source>
</evidence>
<dbReference type="InterPro" id="IPR009577">
    <property type="entry name" value="Sm_multidrug_ex"/>
</dbReference>
<dbReference type="PATRIC" id="fig|1246626.3.peg.2806"/>
<feature type="transmembrane region" description="Helical" evidence="1">
    <location>
        <begin position="7"/>
        <end position="26"/>
    </location>
</feature>